<gene>
    <name evidence="2" type="ORF">D0Z07_8053</name>
</gene>
<reference evidence="2" key="1">
    <citation type="submission" date="2019-07" db="EMBL/GenBank/DDBJ databases">
        <title>Hyphodiscus hymeniophilus genome sequencing and assembly.</title>
        <authorList>
            <person name="Kramer G."/>
            <person name="Nodwell J."/>
        </authorList>
    </citation>
    <scope>NUCLEOTIDE SEQUENCE</scope>
    <source>
        <strain evidence="2">ATCC 34498</strain>
    </source>
</reference>
<dbReference type="Proteomes" id="UP000785200">
    <property type="component" value="Unassembled WGS sequence"/>
</dbReference>
<dbReference type="PANTHER" id="PTHR14742">
    <property type="entry name" value="RIBONUCLEASE P SUBUNIT P21"/>
    <property type="match status" value="1"/>
</dbReference>
<accession>A0A9P6VE76</accession>
<comment type="caution">
    <text evidence="2">The sequence shown here is derived from an EMBL/GenBank/DDBJ whole genome shotgun (WGS) entry which is preliminary data.</text>
</comment>
<dbReference type="EMBL" id="VNKQ01000017">
    <property type="protein sequence ID" value="KAG0645889.1"/>
    <property type="molecule type" value="Genomic_DNA"/>
</dbReference>
<proteinExistence type="predicted"/>
<dbReference type="GO" id="GO:0008033">
    <property type="term" value="P:tRNA processing"/>
    <property type="evidence" value="ECO:0007669"/>
    <property type="project" value="TreeGrafter"/>
</dbReference>
<feature type="compositionally biased region" description="Polar residues" evidence="1">
    <location>
        <begin position="129"/>
        <end position="142"/>
    </location>
</feature>
<dbReference type="Gene3D" id="6.20.50.20">
    <property type="match status" value="1"/>
</dbReference>
<protein>
    <submittedName>
        <fullName evidence="2">Uncharacterized protein</fullName>
    </submittedName>
</protein>
<feature type="compositionally biased region" description="Low complexity" evidence="1">
    <location>
        <begin position="149"/>
        <end position="165"/>
    </location>
</feature>
<dbReference type="OrthoDB" id="438080at2759"/>
<dbReference type="AlphaFoldDB" id="A0A9P6VE76"/>
<evidence type="ECO:0000313" key="2">
    <source>
        <dbReference type="EMBL" id="KAG0645889.1"/>
    </source>
</evidence>
<keyword evidence="3" id="KW-1185">Reference proteome</keyword>
<dbReference type="Pfam" id="PF04032">
    <property type="entry name" value="Rpr2"/>
    <property type="match status" value="1"/>
</dbReference>
<dbReference type="PANTHER" id="PTHR14742:SF3">
    <property type="entry name" value="RIBONUCLEASE MRP PROTEIN SUBUNIT SNM1"/>
    <property type="match status" value="1"/>
</dbReference>
<dbReference type="InterPro" id="IPR007175">
    <property type="entry name" value="Rpr2/Snm1/Rpp21"/>
</dbReference>
<feature type="region of interest" description="Disordered" evidence="1">
    <location>
        <begin position="113"/>
        <end position="207"/>
    </location>
</feature>
<evidence type="ECO:0000256" key="1">
    <source>
        <dbReference type="SAM" id="MobiDB-lite"/>
    </source>
</evidence>
<evidence type="ECO:0000313" key="3">
    <source>
        <dbReference type="Proteomes" id="UP000785200"/>
    </source>
</evidence>
<organism evidence="2 3">
    <name type="scientific">Hyphodiscus hymeniophilus</name>
    <dbReference type="NCBI Taxonomy" id="353542"/>
    <lineage>
        <taxon>Eukaryota</taxon>
        <taxon>Fungi</taxon>
        <taxon>Dikarya</taxon>
        <taxon>Ascomycota</taxon>
        <taxon>Pezizomycotina</taxon>
        <taxon>Leotiomycetes</taxon>
        <taxon>Helotiales</taxon>
        <taxon>Hyphodiscaceae</taxon>
        <taxon>Hyphodiscus</taxon>
    </lineage>
</organism>
<dbReference type="GO" id="GO:0005655">
    <property type="term" value="C:nucleolar ribonuclease P complex"/>
    <property type="evidence" value="ECO:0007669"/>
    <property type="project" value="TreeGrafter"/>
</dbReference>
<sequence length="207" mass="22341">MASPDLTARLRYLNDSAHLLAMTAPSTSKHLMSQCNALMFADGIDPPDSHKRKACGACGTIMVLGWDGKLEMQPKRGRRGKSGTSVTDRARAMVYECGSCGRKTRFYTSTAQSSVSKHSSAPGLHMKHLTSSTQVSDASQSELFKPKSRSNTIATSISTSTLSGDSSKRKRTKSRKQSGLEAVLARQKATDSRGSSGFDLLDFMKKA</sequence>
<name>A0A9P6VE76_9HELO</name>